<evidence type="ECO:0000256" key="1">
    <source>
        <dbReference type="SAM" id="Phobius"/>
    </source>
</evidence>
<keyword evidence="1" id="KW-0472">Membrane</keyword>
<keyword evidence="1" id="KW-0812">Transmembrane</keyword>
<feature type="transmembrane region" description="Helical" evidence="1">
    <location>
        <begin position="235"/>
        <end position="254"/>
    </location>
</feature>
<feature type="transmembrane region" description="Helical" evidence="1">
    <location>
        <begin position="16"/>
        <end position="35"/>
    </location>
</feature>
<sequence>MTAMTMQSMDARRIKLFSALEWVLIGCSTVLLGIWAMQNTIALRNILLVVGAVCSLIYWYQNYKVGLFARDRLSWFHWMPLALIGALFIWVLLQNLFLPTDKNMQWHELTSTWLRAFLTLLLGSGTALAIGRRPKAIAWIGFGLLANFAAVFYQYLPSAIERGTLFKTGSGLDNLLGGKVYGALMGTLYFSGLLGVLSDALRVNRSFKVLPLSLALLSAIFILYCYVFVLDTRNGLALAMLLSLAWIGIHAYSIVKGKKMLNSKQLKWMILICSGFVCAILFFGYQQFKHNPFWSHFIEDVNISRKIDQHTTWMNNPSIEGYPLAEDGRPVSPSTYERVAWFVAGASIIPNHPWGVGVLNHSFGRAIKSDYPDASVTTSHCAWIDYALALGLPGLLLMLSPLLLCFLIAGATPNQFSSMVQWLAIGIFLMYSLGELFNQAAVEILIYWMGVSAALIFPNQSRRPIEGESSF</sequence>
<keyword evidence="1" id="KW-1133">Transmembrane helix</keyword>
<accession>A0AA43MA13</accession>
<dbReference type="AlphaFoldDB" id="A0AA43MA13"/>
<feature type="transmembrane region" description="Helical" evidence="1">
    <location>
        <begin position="137"/>
        <end position="156"/>
    </location>
</feature>
<feature type="transmembrane region" description="Helical" evidence="1">
    <location>
        <begin position="209"/>
        <end position="229"/>
    </location>
</feature>
<evidence type="ECO:0000313" key="3">
    <source>
        <dbReference type="Proteomes" id="UP001161160"/>
    </source>
</evidence>
<feature type="transmembrane region" description="Helical" evidence="1">
    <location>
        <begin position="176"/>
        <end position="197"/>
    </location>
</feature>
<dbReference type="Proteomes" id="UP001161160">
    <property type="component" value="Unassembled WGS sequence"/>
</dbReference>
<feature type="transmembrane region" description="Helical" evidence="1">
    <location>
        <begin position="41"/>
        <end position="61"/>
    </location>
</feature>
<reference evidence="2" key="1">
    <citation type="submission" date="2023-04" db="EMBL/GenBank/DDBJ databases">
        <title>Genome Encyclopedia of Bacteria and Archaea VI: Functional Genomics of Type Strains.</title>
        <authorList>
            <person name="Whitman W."/>
        </authorList>
    </citation>
    <scope>NUCLEOTIDE SEQUENCE</scope>
    <source>
        <strain evidence="2">Enz.4-51</strain>
    </source>
</reference>
<dbReference type="RefSeq" id="WP_280756985.1">
    <property type="nucleotide sequence ID" value="NZ_JARXXW010000014.1"/>
</dbReference>
<proteinExistence type="predicted"/>
<evidence type="ECO:0000313" key="2">
    <source>
        <dbReference type="EMBL" id="MDH6504735.1"/>
    </source>
</evidence>
<name>A0AA43MA13_9BURK</name>
<feature type="transmembrane region" description="Helical" evidence="1">
    <location>
        <begin position="416"/>
        <end position="434"/>
    </location>
</feature>
<protein>
    <submittedName>
        <fullName evidence="2">Uncharacterized protein</fullName>
    </submittedName>
</protein>
<feature type="transmembrane region" description="Helical" evidence="1">
    <location>
        <begin position="73"/>
        <end position="93"/>
    </location>
</feature>
<organism evidence="2 3">
    <name type="scientific">Polynucleobacter sphagniphilus</name>
    <dbReference type="NCBI Taxonomy" id="1743169"/>
    <lineage>
        <taxon>Bacteria</taxon>
        <taxon>Pseudomonadati</taxon>
        <taxon>Pseudomonadota</taxon>
        <taxon>Betaproteobacteria</taxon>
        <taxon>Burkholderiales</taxon>
        <taxon>Burkholderiaceae</taxon>
        <taxon>Polynucleobacter</taxon>
    </lineage>
</organism>
<feature type="transmembrane region" description="Helical" evidence="1">
    <location>
        <begin position="386"/>
        <end position="409"/>
    </location>
</feature>
<feature type="transmembrane region" description="Helical" evidence="1">
    <location>
        <begin position="266"/>
        <end position="285"/>
    </location>
</feature>
<feature type="transmembrane region" description="Helical" evidence="1">
    <location>
        <begin position="113"/>
        <end position="130"/>
    </location>
</feature>
<comment type="caution">
    <text evidence="2">The sequence shown here is derived from an EMBL/GenBank/DDBJ whole genome shotgun (WGS) entry which is preliminary data.</text>
</comment>
<gene>
    <name evidence="2" type="ORF">M2127_002064</name>
</gene>
<dbReference type="EMBL" id="JARXYA010000012">
    <property type="protein sequence ID" value="MDH6504735.1"/>
    <property type="molecule type" value="Genomic_DNA"/>
</dbReference>
<keyword evidence="3" id="KW-1185">Reference proteome</keyword>